<dbReference type="AlphaFoldDB" id="A0A5N6QCF5"/>
<protein>
    <submittedName>
        <fullName evidence="2">Uncharacterized protein</fullName>
    </submittedName>
</protein>
<evidence type="ECO:0000313" key="2">
    <source>
        <dbReference type="EMBL" id="KAE7996329.1"/>
    </source>
</evidence>
<dbReference type="EMBL" id="CM017321">
    <property type="protein sequence ID" value="KAE7996329.1"/>
    <property type="molecule type" value="Genomic_DNA"/>
</dbReference>
<proteinExistence type="predicted"/>
<gene>
    <name evidence="2" type="ORF">FH972_001060</name>
</gene>
<accession>A0A5N6QCF5</accession>
<keyword evidence="3" id="KW-1185">Reference proteome</keyword>
<organism evidence="2 3">
    <name type="scientific">Carpinus fangiana</name>
    <dbReference type="NCBI Taxonomy" id="176857"/>
    <lineage>
        <taxon>Eukaryota</taxon>
        <taxon>Viridiplantae</taxon>
        <taxon>Streptophyta</taxon>
        <taxon>Embryophyta</taxon>
        <taxon>Tracheophyta</taxon>
        <taxon>Spermatophyta</taxon>
        <taxon>Magnoliopsida</taxon>
        <taxon>eudicotyledons</taxon>
        <taxon>Gunneridae</taxon>
        <taxon>Pentapetalae</taxon>
        <taxon>rosids</taxon>
        <taxon>fabids</taxon>
        <taxon>Fagales</taxon>
        <taxon>Betulaceae</taxon>
        <taxon>Carpinus</taxon>
    </lineage>
</organism>
<dbReference type="OrthoDB" id="641593at2759"/>
<dbReference type="PANTHER" id="PTHR36806">
    <property type="entry name" value="ADENINE PHOSPHORIBOSYLTRANSFERASE"/>
    <property type="match status" value="1"/>
</dbReference>
<feature type="chain" id="PRO_5024445091" evidence="1">
    <location>
        <begin position="31"/>
        <end position="218"/>
    </location>
</feature>
<name>A0A5N6QCF5_9ROSI</name>
<dbReference type="Proteomes" id="UP000327013">
    <property type="component" value="Chromosome 1"/>
</dbReference>
<sequence>MAKIAPPPSTSRVLIILFLLLSTAPKPSHSLSYLSYRTLFSLSHSLMTRVANLRASRGDISGSHRAKLIAQRLEGGLGLGFLGFTWSAGWDYLKNYAWRNVNYADLYGAVSDANKLLSSLGELTRLGSDAERAAWVGRNYQNFLGISNALFQRLLEVFRQPGALREVVETVQREVEDGGLLRDCFEVGANDMKGLLQIFRELALQFYSTSGDDRRDDL</sequence>
<keyword evidence="1" id="KW-0732">Signal</keyword>
<evidence type="ECO:0000256" key="1">
    <source>
        <dbReference type="SAM" id="SignalP"/>
    </source>
</evidence>
<feature type="signal peptide" evidence="1">
    <location>
        <begin position="1"/>
        <end position="30"/>
    </location>
</feature>
<evidence type="ECO:0000313" key="3">
    <source>
        <dbReference type="Proteomes" id="UP000327013"/>
    </source>
</evidence>
<reference evidence="2 3" key="1">
    <citation type="submission" date="2019-06" db="EMBL/GenBank/DDBJ databases">
        <title>A chromosomal-level reference genome of Carpinus fangiana (Coryloideae, Betulaceae).</title>
        <authorList>
            <person name="Yang X."/>
            <person name="Wang Z."/>
            <person name="Zhang L."/>
            <person name="Hao G."/>
            <person name="Liu J."/>
            <person name="Yang Y."/>
        </authorList>
    </citation>
    <scope>NUCLEOTIDE SEQUENCE [LARGE SCALE GENOMIC DNA]</scope>
    <source>
        <strain evidence="2">Cfa_2016G</strain>
        <tissue evidence="2">Leaf</tissue>
    </source>
</reference>